<evidence type="ECO:0000313" key="2">
    <source>
        <dbReference type="EMBL" id="CAE7339796.1"/>
    </source>
</evidence>
<dbReference type="Proteomes" id="UP000604046">
    <property type="component" value="Unassembled WGS sequence"/>
</dbReference>
<accession>A0A812P812</accession>
<keyword evidence="1" id="KW-0812">Transmembrane</keyword>
<feature type="transmembrane region" description="Helical" evidence="1">
    <location>
        <begin position="258"/>
        <end position="277"/>
    </location>
</feature>
<sequence length="308" mass="35492">MQIRESWFHVAADCVITLCSILPLVSIPAMAYLFYSYSFRWIQFRMPRDAKYYPCMSQTVLVGRVITEVLLWAWLLQCNVRAGLDLAAFIQMTRELSWSQQTMEYIIQYTQVNFIRSSLCVASVFFFRSFAWHANEATEAVKLHKQSALENLKNGALVQSAQQPGYQKTERILKKLRGEAPWADYFKDMEGVSPQEAKNELSRLWELLREKPEELCIHTVVSFLSSLFMVAGVLLLSVEKELPARNELFKGDPQSFEVQFAVVWWWGNVLVGTALAVHGWSHMTWAITEASFKFRDNITQAAAQNPRL</sequence>
<keyword evidence="1" id="KW-1133">Transmembrane helix</keyword>
<protein>
    <submittedName>
        <fullName evidence="2">Uncharacterized protein</fullName>
    </submittedName>
</protein>
<keyword evidence="3" id="KW-1185">Reference proteome</keyword>
<feature type="transmembrane region" description="Helical" evidence="1">
    <location>
        <begin position="215"/>
        <end position="238"/>
    </location>
</feature>
<comment type="caution">
    <text evidence="2">The sequence shown here is derived from an EMBL/GenBank/DDBJ whole genome shotgun (WGS) entry which is preliminary data.</text>
</comment>
<feature type="transmembrane region" description="Helical" evidence="1">
    <location>
        <begin position="6"/>
        <end position="35"/>
    </location>
</feature>
<dbReference type="EMBL" id="CAJNDS010002124">
    <property type="protein sequence ID" value="CAE7339796.1"/>
    <property type="molecule type" value="Genomic_DNA"/>
</dbReference>
<evidence type="ECO:0000256" key="1">
    <source>
        <dbReference type="SAM" id="Phobius"/>
    </source>
</evidence>
<reference evidence="2" key="1">
    <citation type="submission" date="2021-02" db="EMBL/GenBank/DDBJ databases">
        <authorList>
            <person name="Dougan E. K."/>
            <person name="Rhodes N."/>
            <person name="Thang M."/>
            <person name="Chan C."/>
        </authorList>
    </citation>
    <scope>NUCLEOTIDE SEQUENCE</scope>
</reference>
<keyword evidence="1" id="KW-0472">Membrane</keyword>
<gene>
    <name evidence="2" type="ORF">SNAT2548_LOCUS17778</name>
</gene>
<name>A0A812P812_9DINO</name>
<evidence type="ECO:0000313" key="3">
    <source>
        <dbReference type="Proteomes" id="UP000604046"/>
    </source>
</evidence>
<dbReference type="AlphaFoldDB" id="A0A812P812"/>
<organism evidence="2 3">
    <name type="scientific">Symbiodinium natans</name>
    <dbReference type="NCBI Taxonomy" id="878477"/>
    <lineage>
        <taxon>Eukaryota</taxon>
        <taxon>Sar</taxon>
        <taxon>Alveolata</taxon>
        <taxon>Dinophyceae</taxon>
        <taxon>Suessiales</taxon>
        <taxon>Symbiodiniaceae</taxon>
        <taxon>Symbiodinium</taxon>
    </lineage>
</organism>
<proteinExistence type="predicted"/>